<reference evidence="2 3" key="1">
    <citation type="journal article" date="2024" name="G3 (Bethesda)">
        <title>Genome assembly of Hibiscus sabdariffa L. provides insights into metabolisms of medicinal natural products.</title>
        <authorList>
            <person name="Kim T."/>
        </authorList>
    </citation>
    <scope>NUCLEOTIDE SEQUENCE [LARGE SCALE GENOMIC DNA]</scope>
    <source>
        <strain evidence="2">TK-2024</strain>
        <tissue evidence="2">Old leaves</tissue>
    </source>
</reference>
<organism evidence="2 3">
    <name type="scientific">Hibiscus sabdariffa</name>
    <name type="common">roselle</name>
    <dbReference type="NCBI Taxonomy" id="183260"/>
    <lineage>
        <taxon>Eukaryota</taxon>
        <taxon>Viridiplantae</taxon>
        <taxon>Streptophyta</taxon>
        <taxon>Embryophyta</taxon>
        <taxon>Tracheophyta</taxon>
        <taxon>Spermatophyta</taxon>
        <taxon>Magnoliopsida</taxon>
        <taxon>eudicotyledons</taxon>
        <taxon>Gunneridae</taxon>
        <taxon>Pentapetalae</taxon>
        <taxon>rosids</taxon>
        <taxon>malvids</taxon>
        <taxon>Malvales</taxon>
        <taxon>Malvaceae</taxon>
        <taxon>Malvoideae</taxon>
        <taxon>Hibiscus</taxon>
    </lineage>
</organism>
<gene>
    <name evidence="2" type="ORF">V6N11_033704</name>
</gene>
<evidence type="ECO:0000256" key="1">
    <source>
        <dbReference type="SAM" id="MobiDB-lite"/>
    </source>
</evidence>
<keyword evidence="3" id="KW-1185">Reference proteome</keyword>
<proteinExistence type="predicted"/>
<feature type="region of interest" description="Disordered" evidence="1">
    <location>
        <begin position="56"/>
        <end position="82"/>
    </location>
</feature>
<evidence type="ECO:0000313" key="3">
    <source>
        <dbReference type="Proteomes" id="UP001396334"/>
    </source>
</evidence>
<protein>
    <submittedName>
        <fullName evidence="2">Uncharacterized protein</fullName>
    </submittedName>
</protein>
<dbReference type="EMBL" id="JBBPBN010000018">
    <property type="protein sequence ID" value="KAK9018657.1"/>
    <property type="molecule type" value="Genomic_DNA"/>
</dbReference>
<evidence type="ECO:0000313" key="2">
    <source>
        <dbReference type="EMBL" id="KAK9018657.1"/>
    </source>
</evidence>
<name>A0ABR2S0C5_9ROSI</name>
<sequence>MGLSNGSCVGMNVERESIGWWLGVVFLEVNGWVSVVEMEKGSGVWRLSMVGTIGANEDRFGEGSSFDGGTSKGEDEDFTSSR</sequence>
<dbReference type="Proteomes" id="UP001396334">
    <property type="component" value="Unassembled WGS sequence"/>
</dbReference>
<accession>A0ABR2S0C5</accession>
<comment type="caution">
    <text evidence="2">The sequence shown here is derived from an EMBL/GenBank/DDBJ whole genome shotgun (WGS) entry which is preliminary data.</text>
</comment>